<accession>A0AAV9CYE0</accession>
<organism evidence="2 3">
    <name type="scientific">Acorus calamus</name>
    <name type="common">Sweet flag</name>
    <dbReference type="NCBI Taxonomy" id="4465"/>
    <lineage>
        <taxon>Eukaryota</taxon>
        <taxon>Viridiplantae</taxon>
        <taxon>Streptophyta</taxon>
        <taxon>Embryophyta</taxon>
        <taxon>Tracheophyta</taxon>
        <taxon>Spermatophyta</taxon>
        <taxon>Magnoliopsida</taxon>
        <taxon>Liliopsida</taxon>
        <taxon>Acoraceae</taxon>
        <taxon>Acorus</taxon>
    </lineage>
</organism>
<evidence type="ECO:0000313" key="3">
    <source>
        <dbReference type="Proteomes" id="UP001180020"/>
    </source>
</evidence>
<keyword evidence="3" id="KW-1185">Reference proteome</keyword>
<name>A0AAV9CYE0_ACOCL</name>
<dbReference type="AlphaFoldDB" id="A0AAV9CYE0"/>
<dbReference type="EMBL" id="JAUJYO010000017">
    <property type="protein sequence ID" value="KAK1293756.1"/>
    <property type="molecule type" value="Genomic_DNA"/>
</dbReference>
<reference evidence="2" key="2">
    <citation type="submission" date="2023-06" db="EMBL/GenBank/DDBJ databases">
        <authorList>
            <person name="Ma L."/>
            <person name="Liu K.-W."/>
            <person name="Li Z."/>
            <person name="Hsiao Y.-Y."/>
            <person name="Qi Y."/>
            <person name="Fu T."/>
            <person name="Tang G."/>
            <person name="Zhang D."/>
            <person name="Sun W.-H."/>
            <person name="Liu D.-K."/>
            <person name="Li Y."/>
            <person name="Chen G.-Z."/>
            <person name="Liu X.-D."/>
            <person name="Liao X.-Y."/>
            <person name="Jiang Y.-T."/>
            <person name="Yu X."/>
            <person name="Hao Y."/>
            <person name="Huang J."/>
            <person name="Zhao X.-W."/>
            <person name="Ke S."/>
            <person name="Chen Y.-Y."/>
            <person name="Wu W.-L."/>
            <person name="Hsu J.-L."/>
            <person name="Lin Y.-F."/>
            <person name="Huang M.-D."/>
            <person name="Li C.-Y."/>
            <person name="Huang L."/>
            <person name="Wang Z.-W."/>
            <person name="Zhao X."/>
            <person name="Zhong W.-Y."/>
            <person name="Peng D.-H."/>
            <person name="Ahmad S."/>
            <person name="Lan S."/>
            <person name="Zhang J.-S."/>
            <person name="Tsai W.-C."/>
            <person name="Van De Peer Y."/>
            <person name="Liu Z.-J."/>
        </authorList>
    </citation>
    <scope>NUCLEOTIDE SEQUENCE</scope>
    <source>
        <strain evidence="2">CP</strain>
        <tissue evidence="2">Leaves</tissue>
    </source>
</reference>
<sequence>MLSRTIAGVQVLGTQVLHTKGCPTESFRRESRSSTNISHLHESSKAPPI</sequence>
<evidence type="ECO:0000313" key="2">
    <source>
        <dbReference type="EMBL" id="KAK1293756.1"/>
    </source>
</evidence>
<protein>
    <submittedName>
        <fullName evidence="2">Uncharacterized protein</fullName>
    </submittedName>
</protein>
<evidence type="ECO:0000256" key="1">
    <source>
        <dbReference type="SAM" id="MobiDB-lite"/>
    </source>
</evidence>
<comment type="caution">
    <text evidence="2">The sequence shown here is derived from an EMBL/GenBank/DDBJ whole genome shotgun (WGS) entry which is preliminary data.</text>
</comment>
<gene>
    <name evidence="2" type="ORF">QJS10_CPB17g00952</name>
</gene>
<reference evidence="2" key="1">
    <citation type="journal article" date="2023" name="Nat. Commun.">
        <title>Diploid and tetraploid genomes of Acorus and the evolution of monocots.</title>
        <authorList>
            <person name="Ma L."/>
            <person name="Liu K.W."/>
            <person name="Li Z."/>
            <person name="Hsiao Y.Y."/>
            <person name="Qi Y."/>
            <person name="Fu T."/>
            <person name="Tang G.D."/>
            <person name="Zhang D."/>
            <person name="Sun W.H."/>
            <person name="Liu D.K."/>
            <person name="Li Y."/>
            <person name="Chen G.Z."/>
            <person name="Liu X.D."/>
            <person name="Liao X.Y."/>
            <person name="Jiang Y.T."/>
            <person name="Yu X."/>
            <person name="Hao Y."/>
            <person name="Huang J."/>
            <person name="Zhao X.W."/>
            <person name="Ke S."/>
            <person name="Chen Y.Y."/>
            <person name="Wu W.L."/>
            <person name="Hsu J.L."/>
            <person name="Lin Y.F."/>
            <person name="Huang M.D."/>
            <person name="Li C.Y."/>
            <person name="Huang L."/>
            <person name="Wang Z.W."/>
            <person name="Zhao X."/>
            <person name="Zhong W.Y."/>
            <person name="Peng D.H."/>
            <person name="Ahmad S."/>
            <person name="Lan S."/>
            <person name="Zhang J.S."/>
            <person name="Tsai W.C."/>
            <person name="Van de Peer Y."/>
            <person name="Liu Z.J."/>
        </authorList>
    </citation>
    <scope>NUCLEOTIDE SEQUENCE</scope>
    <source>
        <strain evidence="2">CP</strain>
    </source>
</reference>
<feature type="compositionally biased region" description="Basic and acidic residues" evidence="1">
    <location>
        <begin position="39"/>
        <end position="49"/>
    </location>
</feature>
<proteinExistence type="predicted"/>
<feature type="region of interest" description="Disordered" evidence="1">
    <location>
        <begin position="23"/>
        <end position="49"/>
    </location>
</feature>
<dbReference type="Proteomes" id="UP001180020">
    <property type="component" value="Unassembled WGS sequence"/>
</dbReference>